<feature type="compositionally biased region" description="Low complexity" evidence="1">
    <location>
        <begin position="97"/>
        <end position="106"/>
    </location>
</feature>
<evidence type="ECO:0000313" key="3">
    <source>
        <dbReference type="Proteomes" id="UP000299102"/>
    </source>
</evidence>
<organism evidence="2 3">
    <name type="scientific">Eumeta variegata</name>
    <name type="common">Bagworm moth</name>
    <name type="synonym">Eumeta japonica</name>
    <dbReference type="NCBI Taxonomy" id="151549"/>
    <lineage>
        <taxon>Eukaryota</taxon>
        <taxon>Metazoa</taxon>
        <taxon>Ecdysozoa</taxon>
        <taxon>Arthropoda</taxon>
        <taxon>Hexapoda</taxon>
        <taxon>Insecta</taxon>
        <taxon>Pterygota</taxon>
        <taxon>Neoptera</taxon>
        <taxon>Endopterygota</taxon>
        <taxon>Lepidoptera</taxon>
        <taxon>Glossata</taxon>
        <taxon>Ditrysia</taxon>
        <taxon>Tineoidea</taxon>
        <taxon>Psychidae</taxon>
        <taxon>Oiketicinae</taxon>
        <taxon>Eumeta</taxon>
    </lineage>
</organism>
<sequence length="116" mass="12421">MGPEAYEPAVTKDCVCSNQLQDFESRAAKILTYTLFGPVTQVVTGWANVTTAALFTRAMCLMNTHIVSALYHATTEVYPNAIFLSLGVDLDLARWPSGGPDSSADPDPGDPGPRIC</sequence>
<gene>
    <name evidence="2" type="ORF">EVAR_88631_1</name>
</gene>
<comment type="caution">
    <text evidence="2">The sequence shown here is derived from an EMBL/GenBank/DDBJ whole genome shotgun (WGS) entry which is preliminary data.</text>
</comment>
<keyword evidence="3" id="KW-1185">Reference proteome</keyword>
<dbReference type="EMBL" id="BGZK01000706">
    <property type="protein sequence ID" value="GBP57002.1"/>
    <property type="molecule type" value="Genomic_DNA"/>
</dbReference>
<name>A0A4C1X208_EUMVA</name>
<accession>A0A4C1X208</accession>
<reference evidence="2 3" key="1">
    <citation type="journal article" date="2019" name="Commun. Biol.">
        <title>The bagworm genome reveals a unique fibroin gene that provides high tensile strength.</title>
        <authorList>
            <person name="Kono N."/>
            <person name="Nakamura H."/>
            <person name="Ohtoshi R."/>
            <person name="Tomita M."/>
            <person name="Numata K."/>
            <person name="Arakawa K."/>
        </authorList>
    </citation>
    <scope>NUCLEOTIDE SEQUENCE [LARGE SCALE GENOMIC DNA]</scope>
</reference>
<protein>
    <submittedName>
        <fullName evidence="2">Uncharacterized protein</fullName>
    </submittedName>
</protein>
<dbReference type="Proteomes" id="UP000299102">
    <property type="component" value="Unassembled WGS sequence"/>
</dbReference>
<proteinExistence type="predicted"/>
<feature type="region of interest" description="Disordered" evidence="1">
    <location>
        <begin position="97"/>
        <end position="116"/>
    </location>
</feature>
<evidence type="ECO:0000256" key="1">
    <source>
        <dbReference type="SAM" id="MobiDB-lite"/>
    </source>
</evidence>
<dbReference type="AlphaFoldDB" id="A0A4C1X208"/>
<evidence type="ECO:0000313" key="2">
    <source>
        <dbReference type="EMBL" id="GBP57002.1"/>
    </source>
</evidence>